<evidence type="ECO:0000256" key="8">
    <source>
        <dbReference type="ARBA" id="ARBA00022989"/>
    </source>
</evidence>
<comment type="cofactor">
    <cofactor evidence="1">
        <name>heme</name>
        <dbReference type="ChEBI" id="CHEBI:30413"/>
    </cofactor>
</comment>
<evidence type="ECO:0000256" key="3">
    <source>
        <dbReference type="ARBA" id="ARBA00004721"/>
    </source>
</evidence>
<dbReference type="InterPro" id="IPR036396">
    <property type="entry name" value="Cyt_P450_sf"/>
</dbReference>
<evidence type="ECO:0000256" key="2">
    <source>
        <dbReference type="ARBA" id="ARBA00004370"/>
    </source>
</evidence>
<evidence type="ECO:0000256" key="5">
    <source>
        <dbReference type="ARBA" id="ARBA00022617"/>
    </source>
</evidence>
<dbReference type="PANTHER" id="PTHR24305:SF166">
    <property type="entry name" value="CYTOCHROME P450 12A4, MITOCHONDRIAL-RELATED"/>
    <property type="match status" value="1"/>
</dbReference>
<dbReference type="InterPro" id="IPR001128">
    <property type="entry name" value="Cyt_P450"/>
</dbReference>
<keyword evidence="9" id="KW-0560">Oxidoreductase</keyword>
<dbReference type="SUPFAM" id="SSF48264">
    <property type="entry name" value="Cytochrome P450"/>
    <property type="match status" value="1"/>
</dbReference>
<dbReference type="PANTHER" id="PTHR24305">
    <property type="entry name" value="CYTOCHROME P450"/>
    <property type="match status" value="1"/>
</dbReference>
<evidence type="ECO:0000256" key="4">
    <source>
        <dbReference type="ARBA" id="ARBA00010617"/>
    </source>
</evidence>
<comment type="similarity">
    <text evidence="4">Belongs to the cytochrome P450 family.</text>
</comment>
<comment type="pathway">
    <text evidence="3">Secondary metabolite biosynthesis; terpenoid biosynthesis.</text>
</comment>
<comment type="subcellular location">
    <subcellularLocation>
        <location evidence="2">Membrane</location>
    </subcellularLocation>
</comment>
<gene>
    <name evidence="13" type="ORF">V5O48_014869</name>
</gene>
<protein>
    <recommendedName>
        <fullName evidence="15">Cytochrome P450</fullName>
    </recommendedName>
</protein>
<dbReference type="InterPro" id="IPR050121">
    <property type="entry name" value="Cytochrome_P450_monoxygenase"/>
</dbReference>
<evidence type="ECO:0000256" key="1">
    <source>
        <dbReference type="ARBA" id="ARBA00001971"/>
    </source>
</evidence>
<dbReference type="PRINTS" id="PR00385">
    <property type="entry name" value="P450"/>
</dbReference>
<accession>A0ABR3EW37</accession>
<keyword evidence="10" id="KW-0408">Iron</keyword>
<keyword evidence="8" id="KW-1133">Transmembrane helix</keyword>
<dbReference type="PRINTS" id="PR00463">
    <property type="entry name" value="EP450I"/>
</dbReference>
<proteinExistence type="inferred from homology"/>
<comment type="caution">
    <text evidence="13">The sequence shown here is derived from an EMBL/GenBank/DDBJ whole genome shotgun (WGS) entry which is preliminary data.</text>
</comment>
<evidence type="ECO:0000313" key="14">
    <source>
        <dbReference type="Proteomes" id="UP001465976"/>
    </source>
</evidence>
<organism evidence="13 14">
    <name type="scientific">Marasmius crinis-equi</name>
    <dbReference type="NCBI Taxonomy" id="585013"/>
    <lineage>
        <taxon>Eukaryota</taxon>
        <taxon>Fungi</taxon>
        <taxon>Dikarya</taxon>
        <taxon>Basidiomycota</taxon>
        <taxon>Agaricomycotina</taxon>
        <taxon>Agaricomycetes</taxon>
        <taxon>Agaricomycetidae</taxon>
        <taxon>Agaricales</taxon>
        <taxon>Marasmiineae</taxon>
        <taxon>Marasmiaceae</taxon>
        <taxon>Marasmius</taxon>
    </lineage>
</organism>
<dbReference type="Gene3D" id="1.10.630.10">
    <property type="entry name" value="Cytochrome P450"/>
    <property type="match status" value="1"/>
</dbReference>
<evidence type="ECO:0000256" key="7">
    <source>
        <dbReference type="ARBA" id="ARBA00022723"/>
    </source>
</evidence>
<keyword evidence="6" id="KW-0812">Transmembrane</keyword>
<dbReference type="InterPro" id="IPR002401">
    <property type="entry name" value="Cyt_P450_E_grp-I"/>
</dbReference>
<evidence type="ECO:0008006" key="15">
    <source>
        <dbReference type="Google" id="ProtNLM"/>
    </source>
</evidence>
<evidence type="ECO:0000256" key="12">
    <source>
        <dbReference type="ARBA" id="ARBA00023136"/>
    </source>
</evidence>
<keyword evidence="7" id="KW-0479">Metal-binding</keyword>
<sequence length="574" mass="63993">MPFELDNPLHLSILAVTVTYLLYRARQVRKISIADVPGPKNSSFLRGNLGEFLRGEAGEVCRPVHAQNPTARIDPMNIQFDFKWQSEFGGVVRFAAPLGGELLLISDPKAVNHIIQGYTWGKSAEGVARDLFLIGPSITSTHGKGAHEDHKRHRRIMNPAFGLAEAKALVPVFAAAACSPAISETFNLKVSNKWKDLLLESGDQSQVFNIPEWASRATLDAIGHAGFDYDFGAMERRDNRLASAYHNLFANIFAPPSDKQLINNAVMSAVMPVRLMSWMFERMSQSNPQLAHGRTMRETSREVAREVVAEKSKEILGGQDGRVKDVMSLLVKANSSPQNDKSRLSDEELMAQMLAMFIAGHETTANTISWSLLELSRRPEIQTKLRAEIHKKEGEIAAQRRQETGFTAEDFESLPYLNAVVKECLRYHTVATRLIKTAFVDDCLPLSEPIRTTKGVEINELPVPKGTKAYVSVAAYNRSEALFGSEPHEFRPERWLEKAESGPRKGAANTVYSNLLFEFQAFLVELIGKFEFSLTPESGKIRRQAAGVMLPTIEGEVEKGVQCPLRVRFAKRDE</sequence>
<keyword evidence="12" id="KW-0472">Membrane</keyword>
<name>A0ABR3EW37_9AGAR</name>
<keyword evidence="14" id="KW-1185">Reference proteome</keyword>
<evidence type="ECO:0000256" key="11">
    <source>
        <dbReference type="ARBA" id="ARBA00023033"/>
    </source>
</evidence>
<evidence type="ECO:0000256" key="6">
    <source>
        <dbReference type="ARBA" id="ARBA00022692"/>
    </source>
</evidence>
<evidence type="ECO:0000256" key="9">
    <source>
        <dbReference type="ARBA" id="ARBA00023002"/>
    </source>
</evidence>
<keyword evidence="5" id="KW-0349">Heme</keyword>
<dbReference type="EMBL" id="JBAHYK010001669">
    <property type="protein sequence ID" value="KAL0567124.1"/>
    <property type="molecule type" value="Genomic_DNA"/>
</dbReference>
<evidence type="ECO:0000256" key="10">
    <source>
        <dbReference type="ARBA" id="ARBA00023004"/>
    </source>
</evidence>
<dbReference type="Proteomes" id="UP001465976">
    <property type="component" value="Unassembled WGS sequence"/>
</dbReference>
<keyword evidence="11" id="KW-0503">Monooxygenase</keyword>
<dbReference type="Pfam" id="PF00067">
    <property type="entry name" value="p450"/>
    <property type="match status" value="1"/>
</dbReference>
<reference evidence="13 14" key="1">
    <citation type="submission" date="2024-02" db="EMBL/GenBank/DDBJ databases">
        <title>A draft genome for the cacao thread blight pathogen Marasmius crinis-equi.</title>
        <authorList>
            <person name="Cohen S.P."/>
            <person name="Baruah I.K."/>
            <person name="Amoako-Attah I."/>
            <person name="Bukari Y."/>
            <person name="Meinhardt L.W."/>
            <person name="Bailey B.A."/>
        </authorList>
    </citation>
    <scope>NUCLEOTIDE SEQUENCE [LARGE SCALE GENOMIC DNA]</scope>
    <source>
        <strain evidence="13 14">GH-76</strain>
    </source>
</reference>
<evidence type="ECO:0000313" key="13">
    <source>
        <dbReference type="EMBL" id="KAL0567124.1"/>
    </source>
</evidence>